<gene>
    <name evidence="1" type="ORF">CFP75_25385</name>
</gene>
<dbReference type="SUPFAM" id="SSF50494">
    <property type="entry name" value="Trypsin-like serine proteases"/>
    <property type="match status" value="1"/>
</dbReference>
<evidence type="ECO:0000313" key="1">
    <source>
        <dbReference type="EMBL" id="OXM47013.1"/>
    </source>
</evidence>
<proteinExistence type="predicted"/>
<dbReference type="GO" id="GO:0008233">
    <property type="term" value="F:peptidase activity"/>
    <property type="evidence" value="ECO:0007669"/>
    <property type="project" value="UniProtKB-KW"/>
</dbReference>
<dbReference type="InterPro" id="IPR043504">
    <property type="entry name" value="Peptidase_S1_PA_chymotrypsin"/>
</dbReference>
<dbReference type="Gene3D" id="2.40.10.10">
    <property type="entry name" value="Trypsin-like serine proteases"/>
    <property type="match status" value="2"/>
</dbReference>
<dbReference type="EMBL" id="NMQU01000081">
    <property type="protein sequence ID" value="OXM47013.1"/>
    <property type="molecule type" value="Genomic_DNA"/>
</dbReference>
<dbReference type="GO" id="GO:0006508">
    <property type="term" value="P:proteolysis"/>
    <property type="evidence" value="ECO:0007669"/>
    <property type="project" value="UniProtKB-KW"/>
</dbReference>
<protein>
    <submittedName>
        <fullName evidence="1">Serine protease</fullName>
    </submittedName>
</protein>
<keyword evidence="1" id="KW-0378">Hydrolase</keyword>
<comment type="caution">
    <text evidence="1">The sequence shown here is derived from an EMBL/GenBank/DDBJ whole genome shotgun (WGS) entry which is preliminary data.</text>
</comment>
<dbReference type="Proteomes" id="UP000215563">
    <property type="component" value="Unassembled WGS sequence"/>
</dbReference>
<name>A0A229RK49_AMYAL</name>
<reference evidence="1 2" key="1">
    <citation type="submission" date="2017-07" db="EMBL/GenBank/DDBJ databases">
        <title>Amycolatopsis alba DSM 44262 Genome sequencing and assembly.</title>
        <authorList>
            <person name="Kaur N."/>
            <person name="Mayilraj S."/>
        </authorList>
    </citation>
    <scope>NUCLEOTIDE SEQUENCE [LARGE SCALE GENOMIC DNA]</scope>
    <source>
        <strain evidence="1 2">DSM 44262</strain>
    </source>
</reference>
<organism evidence="1 2">
    <name type="scientific">Amycolatopsis alba DSM 44262</name>
    <dbReference type="NCBI Taxonomy" id="1125972"/>
    <lineage>
        <taxon>Bacteria</taxon>
        <taxon>Bacillati</taxon>
        <taxon>Actinomycetota</taxon>
        <taxon>Actinomycetes</taxon>
        <taxon>Pseudonocardiales</taxon>
        <taxon>Pseudonocardiaceae</taxon>
        <taxon>Amycolatopsis</taxon>
    </lineage>
</organism>
<dbReference type="InterPro" id="IPR009003">
    <property type="entry name" value="Peptidase_S1_PA"/>
</dbReference>
<evidence type="ECO:0000313" key="2">
    <source>
        <dbReference type="Proteomes" id="UP000215563"/>
    </source>
</evidence>
<keyword evidence="1" id="KW-0645">Protease</keyword>
<accession>A0A229RK49</accession>
<keyword evidence="2" id="KW-1185">Reference proteome</keyword>
<dbReference type="Pfam" id="PF13365">
    <property type="entry name" value="Trypsin_2"/>
    <property type="match status" value="1"/>
</dbReference>
<sequence length="540" mass="58459">MGRVFRVTSERRRWRVRLRDHRGRILGAGTMLDGEHLLTCAHVIEGHDDVAVDFVALPGVESGIAKIVAQAAPIGDDGGDIALLRLRDPEEQISGAPLHRTALEDNQPVRAYGFPCGSDGMWSLATVVGDGGHGLERVQLHRTADTEPITHGFSGSAVIADKTGHVVGMVATRYANEASRVSWMIPVETMLGYLPELRRWAEGSPAIDPSFVQHPEPPAIDVLFAREFARWLGGHGRSDVRVIIMGADDSAVAASLRRAVVLADREHGAGRSASGPTVPPVGSVVLAVDAVGKTADAVQRRISDRLDVAADSTAGRHGSGRTVVVYGVDESAEPDELVGEVLVPLAQRAHELGLRLALAFREETSPGVSVVRSSTDVLLAGEDDIEGRLALLENRLAELDRLEKDNLGDAPRFSDAPHVHPKARRLRGAVTQVRSAERDGETDWVKRQLPVCERAVAKTVERARDLRRLLDENLARRAELRARLDAYGEMARNSGLVEDVELDAAYAPAWRMLFEGPCDLGAAAVAVERYADTVRKRIDG</sequence>
<dbReference type="AlphaFoldDB" id="A0A229RK49"/>